<evidence type="ECO:0000313" key="3">
    <source>
        <dbReference type="Proteomes" id="UP000257109"/>
    </source>
</evidence>
<protein>
    <submittedName>
        <fullName evidence="2">Mitochondrial protein</fullName>
    </submittedName>
</protein>
<dbReference type="InterPro" id="IPR043502">
    <property type="entry name" value="DNA/RNA_pol_sf"/>
</dbReference>
<reference evidence="2" key="1">
    <citation type="submission" date="2018-05" db="EMBL/GenBank/DDBJ databases">
        <title>Draft genome of Mucuna pruriens seed.</title>
        <authorList>
            <person name="Nnadi N.E."/>
            <person name="Vos R."/>
            <person name="Hasami M.H."/>
            <person name="Devisetty U.K."/>
            <person name="Aguiy J.C."/>
        </authorList>
    </citation>
    <scope>NUCLEOTIDE SEQUENCE [LARGE SCALE GENOMIC DNA]</scope>
    <source>
        <strain evidence="2">JCA_2017</strain>
    </source>
</reference>
<dbReference type="SUPFAM" id="SSF56672">
    <property type="entry name" value="DNA/RNA polymerases"/>
    <property type="match status" value="1"/>
</dbReference>
<gene>
    <name evidence="2" type="ORF">CR513_14672</name>
</gene>
<keyword evidence="3" id="KW-1185">Reference proteome</keyword>
<organism evidence="2 3">
    <name type="scientific">Mucuna pruriens</name>
    <name type="common">Velvet bean</name>
    <name type="synonym">Dolichos pruriens</name>
    <dbReference type="NCBI Taxonomy" id="157652"/>
    <lineage>
        <taxon>Eukaryota</taxon>
        <taxon>Viridiplantae</taxon>
        <taxon>Streptophyta</taxon>
        <taxon>Embryophyta</taxon>
        <taxon>Tracheophyta</taxon>
        <taxon>Spermatophyta</taxon>
        <taxon>Magnoliopsida</taxon>
        <taxon>eudicotyledons</taxon>
        <taxon>Gunneridae</taxon>
        <taxon>Pentapetalae</taxon>
        <taxon>rosids</taxon>
        <taxon>fabids</taxon>
        <taxon>Fabales</taxon>
        <taxon>Fabaceae</taxon>
        <taxon>Papilionoideae</taxon>
        <taxon>50 kb inversion clade</taxon>
        <taxon>NPAAA clade</taxon>
        <taxon>indigoferoid/millettioid clade</taxon>
        <taxon>Phaseoleae</taxon>
        <taxon>Mucuna</taxon>
    </lineage>
</organism>
<dbReference type="CDD" id="cd09272">
    <property type="entry name" value="RNase_HI_RT_Ty1"/>
    <property type="match status" value="1"/>
</dbReference>
<evidence type="ECO:0000259" key="1">
    <source>
        <dbReference type="Pfam" id="PF07727"/>
    </source>
</evidence>
<comment type="caution">
    <text evidence="2">The sequence shown here is derived from an EMBL/GenBank/DDBJ whole genome shotgun (WGS) entry which is preliminary data.</text>
</comment>
<feature type="domain" description="Reverse transcriptase Ty1/copia-type" evidence="1">
    <location>
        <begin position="1"/>
        <end position="92"/>
    </location>
</feature>
<proteinExistence type="predicted"/>
<dbReference type="EMBL" id="QJKJ01002643">
    <property type="protein sequence ID" value="RDY01939.1"/>
    <property type="molecule type" value="Genomic_DNA"/>
</dbReference>
<dbReference type="PANTHER" id="PTHR11439:SF440">
    <property type="entry name" value="INTEGRASE CATALYTIC DOMAIN-CONTAINING PROTEIN"/>
    <property type="match status" value="1"/>
</dbReference>
<sequence length="180" mass="21031">MFFKHSQDKKISILIVYVDHIILIGDDVFEMNRLKSSISITFEIKDLGSLRYFLGMEVAKSKKGIMILQKKYILDLLKETRMSGCRPVDTPIGPNQKLCDEKVDRVDSITDRRSTLGYCIYVWGNLVTWRRKKQNMPIHMSMKLYCDNKVAISIAQNLVQHNHTKHVEIDIHFIKEKIEC</sequence>
<accession>A0A371HGN6</accession>
<dbReference type="PANTHER" id="PTHR11439">
    <property type="entry name" value="GAG-POL-RELATED RETROTRANSPOSON"/>
    <property type="match status" value="1"/>
</dbReference>
<evidence type="ECO:0000313" key="2">
    <source>
        <dbReference type="EMBL" id="RDY01939.1"/>
    </source>
</evidence>
<dbReference type="AlphaFoldDB" id="A0A371HGN6"/>
<dbReference type="Proteomes" id="UP000257109">
    <property type="component" value="Unassembled WGS sequence"/>
</dbReference>
<name>A0A371HGN6_MUCPR</name>
<dbReference type="OrthoDB" id="1436571at2759"/>
<dbReference type="InterPro" id="IPR013103">
    <property type="entry name" value="RVT_2"/>
</dbReference>
<feature type="non-terminal residue" evidence="2">
    <location>
        <position position="1"/>
    </location>
</feature>
<dbReference type="Pfam" id="PF07727">
    <property type="entry name" value="RVT_2"/>
    <property type="match status" value="1"/>
</dbReference>